<organism evidence="2 3">
    <name type="scientific">Candidatus Andersenbacteria bacterium CG10_big_fil_rev_8_21_14_0_10_54_11</name>
    <dbReference type="NCBI Taxonomy" id="1974485"/>
    <lineage>
        <taxon>Bacteria</taxon>
        <taxon>Candidatus Anderseniibacteriota</taxon>
    </lineage>
</organism>
<accession>A0A2M6WZW6</accession>
<reference evidence="3" key="1">
    <citation type="submission" date="2017-09" db="EMBL/GenBank/DDBJ databases">
        <title>Depth-based differentiation of microbial function through sediment-hosted aquifers and enrichment of novel symbionts in the deep terrestrial subsurface.</title>
        <authorList>
            <person name="Probst A.J."/>
            <person name="Ladd B."/>
            <person name="Jarett J.K."/>
            <person name="Geller-Mcgrath D.E."/>
            <person name="Sieber C.M.K."/>
            <person name="Emerson J.B."/>
            <person name="Anantharaman K."/>
            <person name="Thomas B.C."/>
            <person name="Malmstrom R."/>
            <person name="Stieglmeier M."/>
            <person name="Klingl A."/>
            <person name="Woyke T."/>
            <person name="Ryan C.M."/>
            <person name="Banfield J.F."/>
        </authorList>
    </citation>
    <scope>NUCLEOTIDE SEQUENCE [LARGE SCALE GENOMIC DNA]</scope>
</reference>
<feature type="compositionally biased region" description="Basic and acidic residues" evidence="1">
    <location>
        <begin position="82"/>
        <end position="112"/>
    </location>
</feature>
<gene>
    <name evidence="2" type="ORF">COT71_01340</name>
</gene>
<sequence>MLLSPDSDEEERSALTEAKEFLLDELSGGGRKQSELLKEAKSLGISERTLKRAKSEIGIKAAKEGFGEQGYWIWPLPDTAKDAKHTDSRDLAPLNDKRVENPNPLEDGKEVFDQSIVKT</sequence>
<evidence type="ECO:0000313" key="2">
    <source>
        <dbReference type="EMBL" id="PIT98297.1"/>
    </source>
</evidence>
<dbReference type="EMBL" id="PEZP01000016">
    <property type="protein sequence ID" value="PIT98297.1"/>
    <property type="molecule type" value="Genomic_DNA"/>
</dbReference>
<evidence type="ECO:0000313" key="3">
    <source>
        <dbReference type="Proteomes" id="UP000230731"/>
    </source>
</evidence>
<proteinExistence type="predicted"/>
<protein>
    <submittedName>
        <fullName evidence="2">Uncharacterized protein</fullName>
    </submittedName>
</protein>
<evidence type="ECO:0000256" key="1">
    <source>
        <dbReference type="SAM" id="MobiDB-lite"/>
    </source>
</evidence>
<dbReference type="AlphaFoldDB" id="A0A2M6WZW6"/>
<dbReference type="Proteomes" id="UP000230731">
    <property type="component" value="Unassembled WGS sequence"/>
</dbReference>
<comment type="caution">
    <text evidence="2">The sequence shown here is derived from an EMBL/GenBank/DDBJ whole genome shotgun (WGS) entry which is preliminary data.</text>
</comment>
<feature type="region of interest" description="Disordered" evidence="1">
    <location>
        <begin position="82"/>
        <end position="119"/>
    </location>
</feature>
<name>A0A2M6WZW6_9BACT</name>